<dbReference type="RefSeq" id="WP_015159021.1">
    <property type="nucleotide sequence ID" value="NC_019697.1"/>
</dbReference>
<dbReference type="AlphaFoldDB" id="K9UCN3"/>
<organism evidence="2 3">
    <name type="scientific">Chamaesiphon minutus (strain ATCC 27169 / PCC 6605)</name>
    <dbReference type="NCBI Taxonomy" id="1173020"/>
    <lineage>
        <taxon>Bacteria</taxon>
        <taxon>Bacillati</taxon>
        <taxon>Cyanobacteriota</taxon>
        <taxon>Cyanophyceae</taxon>
        <taxon>Gomontiellales</taxon>
        <taxon>Chamaesiphonaceae</taxon>
        <taxon>Chamaesiphon</taxon>
    </lineage>
</organism>
<protein>
    <recommendedName>
        <fullName evidence="1">DUF4168 domain-containing protein</fullName>
    </recommendedName>
</protein>
<proteinExistence type="predicted"/>
<dbReference type="Proteomes" id="UP000010366">
    <property type="component" value="Chromosome"/>
</dbReference>
<accession>K9UCN3</accession>
<feature type="domain" description="DUF4168" evidence="1">
    <location>
        <begin position="56"/>
        <end position="149"/>
    </location>
</feature>
<dbReference type="STRING" id="1173020.Cha6605_1722"/>
<sequence>MTTPRSASQFYRSTRPLLLGILTGLLGILSGTIPDLAASQPSLLFATVARADEFKDPELRNYAATILEIESIRQSALAQVSRANGKAPLPNLICSQPTTMESLNSEAKSLFVRYCNQSETIAAKKGLSIDRFNYITQAVHSSLQLQNRVRSLMMN</sequence>
<dbReference type="KEGG" id="cmp:Cha6605_1722"/>
<keyword evidence="3" id="KW-1185">Reference proteome</keyword>
<dbReference type="EMBL" id="CP003600">
    <property type="protein sequence ID" value="AFY92847.1"/>
    <property type="molecule type" value="Genomic_DNA"/>
</dbReference>
<reference evidence="2 3" key="1">
    <citation type="submission" date="2012-05" db="EMBL/GenBank/DDBJ databases">
        <title>Finished chromosome of genome of Chamaesiphon sp. PCC 6605.</title>
        <authorList>
            <consortium name="US DOE Joint Genome Institute"/>
            <person name="Gugger M."/>
            <person name="Coursin T."/>
            <person name="Rippka R."/>
            <person name="Tandeau De Marsac N."/>
            <person name="Huntemann M."/>
            <person name="Wei C.-L."/>
            <person name="Han J."/>
            <person name="Detter J.C."/>
            <person name="Han C."/>
            <person name="Tapia R."/>
            <person name="Chen A."/>
            <person name="Kyrpides N."/>
            <person name="Mavromatis K."/>
            <person name="Markowitz V."/>
            <person name="Szeto E."/>
            <person name="Ivanova N."/>
            <person name="Pagani I."/>
            <person name="Pati A."/>
            <person name="Goodwin L."/>
            <person name="Nordberg H.P."/>
            <person name="Cantor M.N."/>
            <person name="Hua S.X."/>
            <person name="Woyke T."/>
            <person name="Kerfeld C.A."/>
        </authorList>
    </citation>
    <scope>NUCLEOTIDE SEQUENCE [LARGE SCALE GENOMIC DNA]</scope>
    <source>
        <strain evidence="3">ATCC 27169 / PCC 6605</strain>
    </source>
</reference>
<dbReference type="HOGENOM" id="CLU_123293_1_0_3"/>
<evidence type="ECO:0000313" key="2">
    <source>
        <dbReference type="EMBL" id="AFY92847.1"/>
    </source>
</evidence>
<gene>
    <name evidence="2" type="ORF">Cha6605_1722</name>
</gene>
<evidence type="ECO:0000259" key="1">
    <source>
        <dbReference type="Pfam" id="PF13767"/>
    </source>
</evidence>
<dbReference type="OrthoDB" id="565076at2"/>
<name>K9UCN3_CHAP6</name>
<dbReference type="InterPro" id="IPR025433">
    <property type="entry name" value="DUF4168"/>
</dbReference>
<evidence type="ECO:0000313" key="3">
    <source>
        <dbReference type="Proteomes" id="UP000010366"/>
    </source>
</evidence>
<dbReference type="Pfam" id="PF13767">
    <property type="entry name" value="DUF4168"/>
    <property type="match status" value="1"/>
</dbReference>